<dbReference type="Proteomes" id="UP000652761">
    <property type="component" value="Unassembled WGS sequence"/>
</dbReference>
<protein>
    <submittedName>
        <fullName evidence="1">Uncharacterized protein</fullName>
    </submittedName>
</protein>
<dbReference type="EMBL" id="NMUH01000026">
    <property type="protein sequence ID" value="MQL68971.1"/>
    <property type="molecule type" value="Genomic_DNA"/>
</dbReference>
<dbReference type="AlphaFoldDB" id="A0A843TE62"/>
<sequence>MSRHSGGSRSGQVATQRRVAIKQVVTQQRVAIRQVATCFRVVSCRGAVSGCVLLNRALG</sequence>
<comment type="caution">
    <text evidence="1">The sequence shown here is derived from an EMBL/GenBank/DDBJ whole genome shotgun (WGS) entry which is preliminary data.</text>
</comment>
<evidence type="ECO:0000313" key="1">
    <source>
        <dbReference type="EMBL" id="MQL68971.1"/>
    </source>
</evidence>
<evidence type="ECO:0000313" key="2">
    <source>
        <dbReference type="Proteomes" id="UP000652761"/>
    </source>
</evidence>
<proteinExistence type="predicted"/>
<reference evidence="1" key="1">
    <citation type="submission" date="2017-07" db="EMBL/GenBank/DDBJ databases">
        <title>Taro Niue Genome Assembly and Annotation.</title>
        <authorList>
            <person name="Atibalentja N."/>
            <person name="Keating K."/>
            <person name="Fields C.J."/>
        </authorList>
    </citation>
    <scope>NUCLEOTIDE SEQUENCE</scope>
    <source>
        <strain evidence="1">Niue_2</strain>
        <tissue evidence="1">Leaf</tissue>
    </source>
</reference>
<organism evidence="1 2">
    <name type="scientific">Colocasia esculenta</name>
    <name type="common">Wild taro</name>
    <name type="synonym">Arum esculentum</name>
    <dbReference type="NCBI Taxonomy" id="4460"/>
    <lineage>
        <taxon>Eukaryota</taxon>
        <taxon>Viridiplantae</taxon>
        <taxon>Streptophyta</taxon>
        <taxon>Embryophyta</taxon>
        <taxon>Tracheophyta</taxon>
        <taxon>Spermatophyta</taxon>
        <taxon>Magnoliopsida</taxon>
        <taxon>Liliopsida</taxon>
        <taxon>Araceae</taxon>
        <taxon>Aroideae</taxon>
        <taxon>Colocasieae</taxon>
        <taxon>Colocasia</taxon>
    </lineage>
</organism>
<gene>
    <name evidence="1" type="ORF">Taro_001281</name>
</gene>
<keyword evidence="2" id="KW-1185">Reference proteome</keyword>
<name>A0A843TE62_COLES</name>
<accession>A0A843TE62</accession>